<evidence type="ECO:0000256" key="2">
    <source>
        <dbReference type="ARBA" id="ARBA00022771"/>
    </source>
</evidence>
<comment type="caution">
    <text evidence="6">The sequence shown here is derived from an EMBL/GenBank/DDBJ whole genome shotgun (WGS) entry which is preliminary data.</text>
</comment>
<protein>
    <recommendedName>
        <fullName evidence="5">RING-type domain-containing protein</fullName>
    </recommendedName>
</protein>
<evidence type="ECO:0000256" key="4">
    <source>
        <dbReference type="PROSITE-ProRule" id="PRU00175"/>
    </source>
</evidence>
<dbReference type="PROSITE" id="PS00518">
    <property type="entry name" value="ZF_RING_1"/>
    <property type="match status" value="1"/>
</dbReference>
<keyword evidence="1" id="KW-0479">Metal-binding</keyword>
<dbReference type="AlphaFoldDB" id="A0AAQ4ETU5"/>
<evidence type="ECO:0000256" key="1">
    <source>
        <dbReference type="ARBA" id="ARBA00022723"/>
    </source>
</evidence>
<gene>
    <name evidence="6" type="ORF">V5799_020440</name>
</gene>
<dbReference type="Proteomes" id="UP001321473">
    <property type="component" value="Unassembled WGS sequence"/>
</dbReference>
<evidence type="ECO:0000259" key="5">
    <source>
        <dbReference type="PROSITE" id="PS50089"/>
    </source>
</evidence>
<evidence type="ECO:0000313" key="7">
    <source>
        <dbReference type="Proteomes" id="UP001321473"/>
    </source>
</evidence>
<keyword evidence="3" id="KW-0862">Zinc</keyword>
<keyword evidence="7" id="KW-1185">Reference proteome</keyword>
<evidence type="ECO:0000313" key="6">
    <source>
        <dbReference type="EMBL" id="KAK8778224.1"/>
    </source>
</evidence>
<dbReference type="Gene3D" id="3.30.40.10">
    <property type="entry name" value="Zinc/RING finger domain, C3HC4 (zinc finger)"/>
    <property type="match status" value="1"/>
</dbReference>
<dbReference type="GO" id="GO:0008270">
    <property type="term" value="F:zinc ion binding"/>
    <property type="evidence" value="ECO:0007669"/>
    <property type="project" value="UniProtKB-KW"/>
</dbReference>
<dbReference type="InterPro" id="IPR001841">
    <property type="entry name" value="Znf_RING"/>
</dbReference>
<name>A0AAQ4ETU5_AMBAM</name>
<keyword evidence="2 4" id="KW-0863">Zinc-finger</keyword>
<reference evidence="6 7" key="1">
    <citation type="journal article" date="2023" name="Arcadia Sci">
        <title>De novo assembly of a long-read Amblyomma americanum tick genome.</title>
        <authorList>
            <person name="Chou S."/>
            <person name="Poskanzer K.E."/>
            <person name="Rollins M."/>
            <person name="Thuy-Boun P.S."/>
        </authorList>
    </citation>
    <scope>NUCLEOTIDE SEQUENCE [LARGE SCALE GENOMIC DNA]</scope>
    <source>
        <strain evidence="6">F_SG_1</strain>
        <tissue evidence="6">Salivary glands</tissue>
    </source>
</reference>
<dbReference type="InterPro" id="IPR013083">
    <property type="entry name" value="Znf_RING/FYVE/PHD"/>
</dbReference>
<proteinExistence type="predicted"/>
<sequence>MSCGKERLYALVGFSEELDRRPLRFIEPIAPAWVCSLCGVVARTSGILPCGHCLCKPCYQLCVTEDNRPACPLDSDAWPPDDTVSWKDVPVQSLFKREVKCWNEDNGCQVIAAVSQISRHYHHVCQHHSACCPKHYIIFFQILLLQLPCRAQWLVAAKISNDTSDSIKFKFG</sequence>
<dbReference type="EMBL" id="JARKHS020010998">
    <property type="protein sequence ID" value="KAK8778224.1"/>
    <property type="molecule type" value="Genomic_DNA"/>
</dbReference>
<organism evidence="6 7">
    <name type="scientific">Amblyomma americanum</name>
    <name type="common">Lone star tick</name>
    <dbReference type="NCBI Taxonomy" id="6943"/>
    <lineage>
        <taxon>Eukaryota</taxon>
        <taxon>Metazoa</taxon>
        <taxon>Ecdysozoa</taxon>
        <taxon>Arthropoda</taxon>
        <taxon>Chelicerata</taxon>
        <taxon>Arachnida</taxon>
        <taxon>Acari</taxon>
        <taxon>Parasitiformes</taxon>
        <taxon>Ixodida</taxon>
        <taxon>Ixodoidea</taxon>
        <taxon>Ixodidae</taxon>
        <taxon>Amblyomminae</taxon>
        <taxon>Amblyomma</taxon>
    </lineage>
</organism>
<dbReference type="PROSITE" id="PS50089">
    <property type="entry name" value="ZF_RING_2"/>
    <property type="match status" value="1"/>
</dbReference>
<accession>A0AAQ4ETU5</accession>
<feature type="domain" description="RING-type" evidence="5">
    <location>
        <begin position="35"/>
        <end position="75"/>
    </location>
</feature>
<dbReference type="InterPro" id="IPR017907">
    <property type="entry name" value="Znf_RING_CS"/>
</dbReference>
<dbReference type="SUPFAM" id="SSF57850">
    <property type="entry name" value="RING/U-box"/>
    <property type="match status" value="1"/>
</dbReference>
<evidence type="ECO:0000256" key="3">
    <source>
        <dbReference type="ARBA" id="ARBA00022833"/>
    </source>
</evidence>